<dbReference type="EMBL" id="BFAD01000001">
    <property type="protein sequence ID" value="GBE78265.1"/>
    <property type="molecule type" value="Genomic_DNA"/>
</dbReference>
<feature type="transmembrane region" description="Helical" evidence="1">
    <location>
        <begin position="209"/>
        <end position="231"/>
    </location>
</feature>
<keyword evidence="1" id="KW-0812">Transmembrane</keyword>
<reference evidence="2 3" key="1">
    <citation type="journal article" date="2018" name="Sci. Rep.">
        <title>Genome sequence of the cauliflower mushroom Sparassis crispa (Hanabiratake) and its association with beneficial usage.</title>
        <authorList>
            <person name="Kiyama R."/>
            <person name="Furutani Y."/>
            <person name="Kawaguchi K."/>
            <person name="Nakanishi T."/>
        </authorList>
    </citation>
    <scope>NUCLEOTIDE SEQUENCE [LARGE SCALE GENOMIC DNA]</scope>
</reference>
<dbReference type="OrthoDB" id="3941538at2759"/>
<dbReference type="InParanoid" id="A0A401G7W7"/>
<evidence type="ECO:0000313" key="2">
    <source>
        <dbReference type="EMBL" id="GBE78265.1"/>
    </source>
</evidence>
<accession>A0A401G7W7</accession>
<keyword evidence="1" id="KW-1133">Transmembrane helix</keyword>
<dbReference type="AlphaFoldDB" id="A0A401G7W7"/>
<feature type="transmembrane region" description="Helical" evidence="1">
    <location>
        <begin position="485"/>
        <end position="506"/>
    </location>
</feature>
<feature type="transmembrane region" description="Helical" evidence="1">
    <location>
        <begin position="383"/>
        <end position="407"/>
    </location>
</feature>
<feature type="transmembrane region" description="Helical" evidence="1">
    <location>
        <begin position="291"/>
        <end position="309"/>
    </location>
</feature>
<proteinExistence type="predicted"/>
<gene>
    <name evidence="2" type="ORF">SCP_0111480</name>
</gene>
<dbReference type="GeneID" id="38775182"/>
<organism evidence="2 3">
    <name type="scientific">Sparassis crispa</name>
    <dbReference type="NCBI Taxonomy" id="139825"/>
    <lineage>
        <taxon>Eukaryota</taxon>
        <taxon>Fungi</taxon>
        <taxon>Dikarya</taxon>
        <taxon>Basidiomycota</taxon>
        <taxon>Agaricomycotina</taxon>
        <taxon>Agaricomycetes</taxon>
        <taxon>Polyporales</taxon>
        <taxon>Sparassidaceae</taxon>
        <taxon>Sparassis</taxon>
    </lineage>
</organism>
<feature type="transmembrane region" description="Helical" evidence="1">
    <location>
        <begin position="316"/>
        <end position="332"/>
    </location>
</feature>
<dbReference type="RefSeq" id="XP_027609178.1">
    <property type="nucleotide sequence ID" value="XM_027753377.1"/>
</dbReference>
<feature type="transmembrane region" description="Helical" evidence="1">
    <location>
        <begin position="263"/>
        <end position="285"/>
    </location>
</feature>
<dbReference type="Proteomes" id="UP000287166">
    <property type="component" value="Unassembled WGS sequence"/>
</dbReference>
<feature type="transmembrane region" description="Helical" evidence="1">
    <location>
        <begin position="338"/>
        <end position="362"/>
    </location>
</feature>
<evidence type="ECO:0000313" key="3">
    <source>
        <dbReference type="Proteomes" id="UP000287166"/>
    </source>
</evidence>
<protein>
    <submittedName>
        <fullName evidence="2">Uncharacterized protein</fullName>
    </submittedName>
</protein>
<keyword evidence="1" id="KW-0472">Membrane</keyword>
<keyword evidence="3" id="KW-1185">Reference proteome</keyword>
<comment type="caution">
    <text evidence="2">The sequence shown here is derived from an EMBL/GenBank/DDBJ whole genome shotgun (WGS) entry which is preliminary data.</text>
</comment>
<sequence length="517" mass="58610">MNGLNNSEHDDHEQPSERTALLANINAPPHLDAFEYPPIEPVILQITAKGISSCGSSDWCPNPLSSLAVQTAFSLVVLLELRKIVSSGASRSQQIWEQWSQEQEDAETLQYLDHHVLSVWSEFLSEERSAEEIESALWQPFPVRHESLRLLRVVDFLCYRGAPRELLEHRIVYFSFIQTWKYGRRIQGRNPALSVRLIRIYDALCTPRVLHAVALVLHLSYLALLTHFVLFPPVRSVSTVRSPTPDLREALLMIYSGARLLQTWSLGTCPFLLVLLVFLYCLPSVPFPDGLAYSVLLFAFSWNVIELHIPRAPSPIFLFPFPRILPLAVLIWQGISRIFFPVVMFFLPALLLSLFLLSTSLSDIFSHLLTVDSLDPAPMETRVAFISLFAVIFSLLLCSIIMLVLVYPSLPLDTQAHSPWDQYSKPVGLEARRALVRIVVAYCAPYAFPAPFNLVELLTVRLPVSLATVLGWKEVAMRFEVVERVFWRMTIGPIAAMVAGGWVWGLRDPRRGYGHYH</sequence>
<name>A0A401G7W7_9APHY</name>
<evidence type="ECO:0000256" key="1">
    <source>
        <dbReference type="SAM" id="Phobius"/>
    </source>
</evidence>